<reference evidence="1 2" key="1">
    <citation type="submission" date="2020-02" db="EMBL/GenBank/DDBJ databases">
        <title>Comparative genomics of the hypocrealean fungal genus Beauvera.</title>
        <authorList>
            <person name="Showalter D.N."/>
            <person name="Bushley K.E."/>
            <person name="Rehner S.A."/>
        </authorList>
    </citation>
    <scope>NUCLEOTIDE SEQUENCE [LARGE SCALE GENOMIC DNA]</scope>
    <source>
        <strain evidence="1 2">ARSEF4384</strain>
    </source>
</reference>
<evidence type="ECO:0000313" key="2">
    <source>
        <dbReference type="Proteomes" id="UP001397290"/>
    </source>
</evidence>
<name>A0AAW0RK58_9HYPO</name>
<evidence type="ECO:0000313" key="1">
    <source>
        <dbReference type="EMBL" id="KAK8142436.1"/>
    </source>
</evidence>
<sequence length="182" mass="19957">MAAPLFQVDDATAAIRRWGFFSVEDAGTGARVRQFSADGFPIKSPHGLEFLAQSCAGREDVSKTCESILAMPRWGLIKVYSDILPAGYVYRFHNGSTEDINTILVQLWSPDSEVVIFHGSVARSVAVDHETSRKWGLLAASERHFDLPTSTSFKLGHSQIAVLALRFAAGLSFSLALRLKTK</sequence>
<keyword evidence="2" id="KW-1185">Reference proteome</keyword>
<dbReference type="AlphaFoldDB" id="A0AAW0RK58"/>
<organism evidence="1 2">
    <name type="scientific">Beauveria asiatica</name>
    <dbReference type="NCBI Taxonomy" id="1069075"/>
    <lineage>
        <taxon>Eukaryota</taxon>
        <taxon>Fungi</taxon>
        <taxon>Dikarya</taxon>
        <taxon>Ascomycota</taxon>
        <taxon>Pezizomycotina</taxon>
        <taxon>Sordariomycetes</taxon>
        <taxon>Hypocreomycetidae</taxon>
        <taxon>Hypocreales</taxon>
        <taxon>Cordycipitaceae</taxon>
        <taxon>Beauveria</taxon>
    </lineage>
</organism>
<gene>
    <name evidence="1" type="ORF">G3M48_008768</name>
</gene>
<protein>
    <submittedName>
        <fullName evidence="1">Uncharacterized protein</fullName>
    </submittedName>
</protein>
<proteinExistence type="predicted"/>
<dbReference type="EMBL" id="JAAHCF010000675">
    <property type="protein sequence ID" value="KAK8142436.1"/>
    <property type="molecule type" value="Genomic_DNA"/>
</dbReference>
<accession>A0AAW0RK58</accession>
<comment type="caution">
    <text evidence="1">The sequence shown here is derived from an EMBL/GenBank/DDBJ whole genome shotgun (WGS) entry which is preliminary data.</text>
</comment>
<dbReference type="Proteomes" id="UP001397290">
    <property type="component" value="Unassembled WGS sequence"/>
</dbReference>